<dbReference type="Pfam" id="PF00196">
    <property type="entry name" value="GerE"/>
    <property type="match status" value="1"/>
</dbReference>
<evidence type="ECO:0000256" key="2">
    <source>
        <dbReference type="ARBA" id="ARBA00023125"/>
    </source>
</evidence>
<keyword evidence="3" id="KW-0804">Transcription</keyword>
<dbReference type="InterPro" id="IPR016032">
    <property type="entry name" value="Sig_transdc_resp-reg_C-effctor"/>
</dbReference>
<dbReference type="CDD" id="cd06170">
    <property type="entry name" value="LuxR_C_like"/>
    <property type="match status" value="1"/>
</dbReference>
<dbReference type="SMART" id="SM00421">
    <property type="entry name" value="HTH_LUXR"/>
    <property type="match status" value="1"/>
</dbReference>
<gene>
    <name evidence="5" type="ORF">RU07_09380</name>
</gene>
<dbReference type="SUPFAM" id="SSF46894">
    <property type="entry name" value="C-terminal effector domain of the bipartite response regulators"/>
    <property type="match status" value="1"/>
</dbReference>
<evidence type="ECO:0000259" key="4">
    <source>
        <dbReference type="PROSITE" id="PS50043"/>
    </source>
</evidence>
<name>A0A0D0KTP4_AGRTU</name>
<proteinExistence type="predicted"/>
<comment type="caution">
    <text evidence="5">The sequence shown here is derived from an EMBL/GenBank/DDBJ whole genome shotgun (WGS) entry which is preliminary data.</text>
</comment>
<dbReference type="InterPro" id="IPR036693">
    <property type="entry name" value="TF_LuxR_autoind-bd_dom_sf"/>
</dbReference>
<keyword evidence="2" id="KW-0238">DNA-binding</keyword>
<dbReference type="PANTHER" id="PTHR44688:SF16">
    <property type="entry name" value="DNA-BINDING TRANSCRIPTIONAL ACTIVATOR DEVR_DOSR"/>
    <property type="match status" value="1"/>
</dbReference>
<dbReference type="PROSITE" id="PS00622">
    <property type="entry name" value="HTH_LUXR_1"/>
    <property type="match status" value="1"/>
</dbReference>
<evidence type="ECO:0000313" key="6">
    <source>
        <dbReference type="Proteomes" id="UP000035017"/>
    </source>
</evidence>
<dbReference type="EMBL" id="JXQV01000009">
    <property type="protein sequence ID" value="KIQ03211.1"/>
    <property type="molecule type" value="Genomic_DNA"/>
</dbReference>
<sequence>MIALERQSLIGRELSAAESRPRWLQVLQGAAKEFGYTYASLMRVPRIGEDLLATTLVETSLPMRFIREYDELLLLRYCPVLPRVATSMVPQSWNMKDLDESKPEVKRILALLTQAGVTNGLLVPTNSVNGDRHLVRFDGSCEEPSQTAKNEIGMIAIHAFDAYEQLRRTEMAATRKLTKRELEVIHWTSQGKTSAEIGQILSLSDHTINAYLNNAIRKLDCVNRTQLVAKSIRLKLIS</sequence>
<dbReference type="InterPro" id="IPR036388">
    <property type="entry name" value="WH-like_DNA-bd_sf"/>
</dbReference>
<dbReference type="AlphaFoldDB" id="A0A0D0KTP4"/>
<protein>
    <recommendedName>
        <fullName evidence="4">HTH luxR-type domain-containing protein</fullName>
    </recommendedName>
</protein>
<evidence type="ECO:0000256" key="1">
    <source>
        <dbReference type="ARBA" id="ARBA00023015"/>
    </source>
</evidence>
<dbReference type="PANTHER" id="PTHR44688">
    <property type="entry name" value="DNA-BINDING TRANSCRIPTIONAL ACTIVATOR DEVR_DOSR"/>
    <property type="match status" value="1"/>
</dbReference>
<reference evidence="5 6" key="1">
    <citation type="submission" date="2014-12" db="EMBL/GenBank/DDBJ databases">
        <title>16Stimator: statistical estimation of ribosomal gene copy numbers from draft genome assemblies.</title>
        <authorList>
            <person name="Perisin M.A."/>
            <person name="Vetter M."/>
            <person name="Gilbert J.A."/>
            <person name="Bergelson J."/>
        </authorList>
    </citation>
    <scope>NUCLEOTIDE SEQUENCE [LARGE SCALE GENOMIC DNA]</scope>
    <source>
        <strain evidence="5 6">MEJ076</strain>
    </source>
</reference>
<dbReference type="GO" id="GO:0006355">
    <property type="term" value="P:regulation of DNA-templated transcription"/>
    <property type="evidence" value="ECO:0007669"/>
    <property type="project" value="InterPro"/>
</dbReference>
<dbReference type="InterPro" id="IPR000792">
    <property type="entry name" value="Tscrpt_reg_LuxR_C"/>
</dbReference>
<feature type="domain" description="HTH luxR-type" evidence="4">
    <location>
        <begin position="170"/>
        <end position="235"/>
    </location>
</feature>
<dbReference type="Pfam" id="PF03472">
    <property type="entry name" value="Autoind_bind"/>
    <property type="match status" value="1"/>
</dbReference>
<organism evidence="5 6">
    <name type="scientific">Agrobacterium tumefaciens</name>
    <dbReference type="NCBI Taxonomy" id="358"/>
    <lineage>
        <taxon>Bacteria</taxon>
        <taxon>Pseudomonadati</taxon>
        <taxon>Pseudomonadota</taxon>
        <taxon>Alphaproteobacteria</taxon>
        <taxon>Hyphomicrobiales</taxon>
        <taxon>Rhizobiaceae</taxon>
        <taxon>Rhizobium/Agrobacterium group</taxon>
        <taxon>Agrobacterium</taxon>
        <taxon>Agrobacterium tumefaciens complex</taxon>
    </lineage>
</organism>
<dbReference type="GO" id="GO:0003677">
    <property type="term" value="F:DNA binding"/>
    <property type="evidence" value="ECO:0007669"/>
    <property type="project" value="UniProtKB-KW"/>
</dbReference>
<dbReference type="PRINTS" id="PR00038">
    <property type="entry name" value="HTHLUXR"/>
</dbReference>
<evidence type="ECO:0000256" key="3">
    <source>
        <dbReference type="ARBA" id="ARBA00023163"/>
    </source>
</evidence>
<dbReference type="Proteomes" id="UP000035017">
    <property type="component" value="Unassembled WGS sequence"/>
</dbReference>
<dbReference type="InterPro" id="IPR005143">
    <property type="entry name" value="TF_LuxR_autoind-bd_dom"/>
</dbReference>
<dbReference type="SUPFAM" id="SSF75516">
    <property type="entry name" value="Pheromone-binding domain of LuxR-like quorum-sensing transcription factors"/>
    <property type="match status" value="1"/>
</dbReference>
<accession>A0A0D0KTP4</accession>
<evidence type="ECO:0000313" key="5">
    <source>
        <dbReference type="EMBL" id="KIQ03211.1"/>
    </source>
</evidence>
<keyword evidence="1" id="KW-0805">Transcription regulation</keyword>
<dbReference type="PROSITE" id="PS50043">
    <property type="entry name" value="HTH_LUXR_2"/>
    <property type="match status" value="1"/>
</dbReference>
<dbReference type="Gene3D" id="3.30.450.80">
    <property type="entry name" value="Transcription factor LuxR-like, autoinducer-binding domain"/>
    <property type="match status" value="1"/>
</dbReference>
<dbReference type="Gene3D" id="1.10.10.10">
    <property type="entry name" value="Winged helix-like DNA-binding domain superfamily/Winged helix DNA-binding domain"/>
    <property type="match status" value="1"/>
</dbReference>